<dbReference type="EMBL" id="KZ345229">
    <property type="protein sequence ID" value="PIO74744.1"/>
    <property type="molecule type" value="Genomic_DNA"/>
</dbReference>
<dbReference type="Proteomes" id="UP000230423">
    <property type="component" value="Unassembled WGS sequence"/>
</dbReference>
<proteinExistence type="predicted"/>
<name>A0A2G9UWZ7_TELCI</name>
<accession>A0A2G9UWZ7</accession>
<evidence type="ECO:0000313" key="2">
    <source>
        <dbReference type="Proteomes" id="UP000230423"/>
    </source>
</evidence>
<keyword evidence="2" id="KW-1185">Reference proteome</keyword>
<gene>
    <name evidence="1" type="ORF">TELCIR_03248</name>
</gene>
<evidence type="ECO:0000313" key="1">
    <source>
        <dbReference type="EMBL" id="PIO74744.1"/>
    </source>
</evidence>
<organism evidence="1 2">
    <name type="scientific">Teladorsagia circumcincta</name>
    <name type="common">Brown stomach worm</name>
    <name type="synonym">Ostertagia circumcincta</name>
    <dbReference type="NCBI Taxonomy" id="45464"/>
    <lineage>
        <taxon>Eukaryota</taxon>
        <taxon>Metazoa</taxon>
        <taxon>Ecdysozoa</taxon>
        <taxon>Nematoda</taxon>
        <taxon>Chromadorea</taxon>
        <taxon>Rhabditida</taxon>
        <taxon>Rhabditina</taxon>
        <taxon>Rhabditomorpha</taxon>
        <taxon>Strongyloidea</taxon>
        <taxon>Trichostrongylidae</taxon>
        <taxon>Teladorsagia</taxon>
    </lineage>
</organism>
<dbReference type="OrthoDB" id="5857959at2759"/>
<reference evidence="1 2" key="1">
    <citation type="submission" date="2015-09" db="EMBL/GenBank/DDBJ databases">
        <title>Draft genome of the parasitic nematode Teladorsagia circumcincta isolate WARC Sus (inbred).</title>
        <authorList>
            <person name="Mitreva M."/>
        </authorList>
    </citation>
    <scope>NUCLEOTIDE SEQUENCE [LARGE SCALE GENOMIC DNA]</scope>
    <source>
        <strain evidence="1 2">S</strain>
    </source>
</reference>
<dbReference type="AlphaFoldDB" id="A0A2G9UWZ7"/>
<protein>
    <submittedName>
        <fullName evidence="1">Uncharacterized protein</fullName>
    </submittedName>
</protein>
<sequence length="280" mass="30768">MNILEYPTVFYTSGLMKRTFRIASSMSIYVLPIPEPQIRRLYFRNLSTTDIVVKLISTKPQVLELARNRLRLEPASYLFIEAKFMYPNLGTFDYNPPKLIGYAMPVYSHTLPMIGNWLNTDGIETNRQLAFEMQVIFSSDVFSARDIIIDLPGTACLVESVPRPVPSNGESPVDEADAGSSLHLGNQVGVHAEKALQIGTNTKTAVLFSMNTDVVCNPSVVCSDQNVQRFIVVAGLLISLVHNIPQSVQGYPTTASSQLVPAENANQSVNVEQEATPCGG</sequence>